<evidence type="ECO:0000256" key="5">
    <source>
        <dbReference type="ARBA" id="ARBA00009716"/>
    </source>
</evidence>
<keyword evidence="13" id="KW-0411">Iron-sulfur</keyword>
<dbReference type="InterPro" id="IPR029055">
    <property type="entry name" value="Ntn_hydrolases_N"/>
</dbReference>
<keyword evidence="15" id="KW-0003">3Fe-4S</keyword>
<dbReference type="GO" id="GO:0046872">
    <property type="term" value="F:metal ion binding"/>
    <property type="evidence" value="ECO:0007669"/>
    <property type="project" value="UniProtKB-KW"/>
</dbReference>
<comment type="similarity">
    <text evidence="5">Belongs to the glutamate synthase family.</text>
</comment>
<dbReference type="GO" id="GO:0016041">
    <property type="term" value="F:glutamate synthase (ferredoxin) activity"/>
    <property type="evidence" value="ECO:0007669"/>
    <property type="project" value="UniProtKB-EC"/>
</dbReference>
<dbReference type="GO" id="GO:0006537">
    <property type="term" value="P:glutamate biosynthetic process"/>
    <property type="evidence" value="ECO:0007669"/>
    <property type="project" value="UniProtKB-KW"/>
</dbReference>
<dbReference type="InterPro" id="IPR002489">
    <property type="entry name" value="Glu_synth_asu_C"/>
</dbReference>
<dbReference type="SUPFAM" id="SSF69336">
    <property type="entry name" value="Alpha subunit of glutamate synthase, C-terminal domain"/>
    <property type="match status" value="1"/>
</dbReference>
<comment type="cofactor">
    <cofactor evidence="2">
        <name>[3Fe-4S] cluster</name>
        <dbReference type="ChEBI" id="CHEBI:21137"/>
    </cofactor>
</comment>
<dbReference type="UniPathway" id="UPA00045"/>
<evidence type="ECO:0000256" key="12">
    <source>
        <dbReference type="ARBA" id="ARBA00023004"/>
    </source>
</evidence>
<keyword evidence="9" id="KW-0479">Metal-binding</keyword>
<dbReference type="Proteomes" id="UP000028924">
    <property type="component" value="Unassembled WGS sequence"/>
</dbReference>
<evidence type="ECO:0000256" key="1">
    <source>
        <dbReference type="ARBA" id="ARBA00001917"/>
    </source>
</evidence>
<keyword evidence="7" id="KW-0285">Flavoprotein</keyword>
<evidence type="ECO:0000313" key="19">
    <source>
        <dbReference type="EMBL" id="KFM29133.1"/>
    </source>
</evidence>
<dbReference type="EC" id="1.4.7.1" evidence="17"/>
<dbReference type="CDD" id="cd00982">
    <property type="entry name" value="gltB_C"/>
    <property type="match status" value="1"/>
</dbReference>
<dbReference type="Gene3D" id="3.20.20.70">
    <property type="entry name" value="Aldolase class I"/>
    <property type="match status" value="3"/>
</dbReference>
<protein>
    <recommendedName>
        <fullName evidence="17">glutamate synthase (ferredoxin)</fullName>
        <ecNumber evidence="17">1.4.7.1</ecNumber>
    </recommendedName>
</protein>
<evidence type="ECO:0000256" key="4">
    <source>
        <dbReference type="ARBA" id="ARBA00004909"/>
    </source>
</evidence>
<dbReference type="PROSITE" id="PS51278">
    <property type="entry name" value="GATASE_TYPE_2"/>
    <property type="match status" value="1"/>
</dbReference>
<dbReference type="SUPFAM" id="SSF51395">
    <property type="entry name" value="FMN-linked oxidoreductases"/>
    <property type="match status" value="1"/>
</dbReference>
<dbReference type="STRING" id="3075.A0A087STS9"/>
<evidence type="ECO:0000256" key="3">
    <source>
        <dbReference type="ARBA" id="ARBA00004802"/>
    </source>
</evidence>
<dbReference type="GO" id="GO:0019676">
    <property type="term" value="P:ammonia assimilation cycle"/>
    <property type="evidence" value="ECO:0007669"/>
    <property type="project" value="TreeGrafter"/>
</dbReference>
<dbReference type="OrthoDB" id="4327079at2759"/>
<comment type="pathway">
    <text evidence="16">Amino-acid biosynthesis; L-glutamate biosynthesis via GLT pathway; L-glutamate from 2-oxoglutarate and L-glutamine (ferredoxin route): step 1/1.</text>
</comment>
<evidence type="ECO:0000256" key="10">
    <source>
        <dbReference type="ARBA" id="ARBA00022962"/>
    </source>
</evidence>
<dbReference type="Pfam" id="PF01493">
    <property type="entry name" value="GXGXG"/>
    <property type="match status" value="1"/>
</dbReference>
<keyword evidence="12" id="KW-0408">Iron</keyword>
<evidence type="ECO:0000256" key="7">
    <source>
        <dbReference type="ARBA" id="ARBA00022630"/>
    </source>
</evidence>
<dbReference type="FunFam" id="3.20.20.70:FF:000084">
    <property type="entry name" value="Ferredoxin-dependent glutamate synthase, chloroplastic"/>
    <property type="match status" value="1"/>
</dbReference>
<comment type="pathway">
    <text evidence="3">Energy metabolism; nitrogen metabolism.</text>
</comment>
<dbReference type="FunFam" id="3.60.20.10:FF:000001">
    <property type="entry name" value="Glutamate synthase, large subunit"/>
    <property type="match status" value="1"/>
</dbReference>
<dbReference type="RefSeq" id="XP_011402186.1">
    <property type="nucleotide sequence ID" value="XM_011403884.1"/>
</dbReference>
<dbReference type="GO" id="GO:0051538">
    <property type="term" value="F:3 iron, 4 sulfur cluster binding"/>
    <property type="evidence" value="ECO:0007669"/>
    <property type="project" value="UniProtKB-KW"/>
</dbReference>
<dbReference type="InterPro" id="IPR017932">
    <property type="entry name" value="GATase_2_dom"/>
</dbReference>
<proteinExistence type="inferred from homology"/>
<dbReference type="EMBL" id="KL662187">
    <property type="protein sequence ID" value="KFM29133.1"/>
    <property type="molecule type" value="Genomic_DNA"/>
</dbReference>
<accession>A0A087STS9</accession>
<keyword evidence="8" id="KW-0288">FMN</keyword>
<dbReference type="InterPro" id="IPR013785">
    <property type="entry name" value="Aldolase_TIM"/>
</dbReference>
<evidence type="ECO:0000256" key="9">
    <source>
        <dbReference type="ARBA" id="ARBA00022723"/>
    </source>
</evidence>
<evidence type="ECO:0000256" key="17">
    <source>
        <dbReference type="ARBA" id="ARBA00039085"/>
    </source>
</evidence>
<keyword evidence="20" id="KW-1185">Reference proteome</keyword>
<dbReference type="InterPro" id="IPR006982">
    <property type="entry name" value="Glu_synth_centr_N"/>
</dbReference>
<name>A0A087STS9_AUXPR</name>
<dbReference type="Gene3D" id="2.160.20.60">
    <property type="entry name" value="Glutamate synthase, alpha subunit, C-terminal domain"/>
    <property type="match status" value="1"/>
</dbReference>
<keyword evidence="6" id="KW-0028">Amino-acid biosynthesis</keyword>
<dbReference type="PANTHER" id="PTHR11938">
    <property type="entry name" value="FAD NADPH DEHYDROGENASE/OXIDOREDUCTASE"/>
    <property type="match status" value="1"/>
</dbReference>
<dbReference type="CDD" id="cd02808">
    <property type="entry name" value="GltS_FMN"/>
    <property type="match status" value="1"/>
</dbReference>
<dbReference type="GeneID" id="23616880"/>
<dbReference type="Pfam" id="PF01645">
    <property type="entry name" value="Glu_synthase"/>
    <property type="match status" value="1"/>
</dbReference>
<keyword evidence="14" id="KW-0314">Glutamate biosynthesis</keyword>
<feature type="domain" description="Glutamine amidotransferase type-2" evidence="18">
    <location>
        <begin position="39"/>
        <end position="439"/>
    </location>
</feature>
<comment type="cofactor">
    <cofactor evidence="1">
        <name>FMN</name>
        <dbReference type="ChEBI" id="CHEBI:58210"/>
    </cofactor>
</comment>
<dbReference type="CDD" id="cd00713">
    <property type="entry name" value="GltS"/>
    <property type="match status" value="1"/>
</dbReference>
<evidence type="ECO:0000259" key="18">
    <source>
        <dbReference type="PROSITE" id="PS51278"/>
    </source>
</evidence>
<dbReference type="InterPro" id="IPR036485">
    <property type="entry name" value="Glu_synth_asu_C_sf"/>
</dbReference>
<organism evidence="19 20">
    <name type="scientific">Auxenochlorella protothecoides</name>
    <name type="common">Green microalga</name>
    <name type="synonym">Chlorella protothecoides</name>
    <dbReference type="NCBI Taxonomy" id="3075"/>
    <lineage>
        <taxon>Eukaryota</taxon>
        <taxon>Viridiplantae</taxon>
        <taxon>Chlorophyta</taxon>
        <taxon>core chlorophytes</taxon>
        <taxon>Trebouxiophyceae</taxon>
        <taxon>Chlorellales</taxon>
        <taxon>Chlorellaceae</taxon>
        <taxon>Auxenochlorella</taxon>
    </lineage>
</organism>
<evidence type="ECO:0000256" key="8">
    <source>
        <dbReference type="ARBA" id="ARBA00022643"/>
    </source>
</evidence>
<evidence type="ECO:0000256" key="14">
    <source>
        <dbReference type="ARBA" id="ARBA00023164"/>
    </source>
</evidence>
<dbReference type="InterPro" id="IPR050711">
    <property type="entry name" value="ET-N_metabolism_enzyme"/>
</dbReference>
<reference evidence="19 20" key="1">
    <citation type="journal article" date="2014" name="BMC Genomics">
        <title>Oil accumulation mechanisms of the oleaginous microalga Chlorella protothecoides revealed through its genome, transcriptomes, and proteomes.</title>
        <authorList>
            <person name="Gao C."/>
            <person name="Wang Y."/>
            <person name="Shen Y."/>
            <person name="Yan D."/>
            <person name="He X."/>
            <person name="Dai J."/>
            <person name="Wu Q."/>
        </authorList>
    </citation>
    <scope>NUCLEOTIDE SEQUENCE [LARGE SCALE GENOMIC DNA]</scope>
    <source>
        <strain evidence="19 20">0710</strain>
    </source>
</reference>
<dbReference type="PANTHER" id="PTHR11938:SF133">
    <property type="entry name" value="GLUTAMATE SYNTHASE (NADH)"/>
    <property type="match status" value="1"/>
</dbReference>
<dbReference type="KEGG" id="apro:F751_5489"/>
<evidence type="ECO:0000256" key="2">
    <source>
        <dbReference type="ARBA" id="ARBA00001927"/>
    </source>
</evidence>
<keyword evidence="11" id="KW-0560">Oxidoreductase</keyword>
<dbReference type="InterPro" id="IPR002932">
    <property type="entry name" value="Glu_synthdom"/>
</dbReference>
<evidence type="ECO:0000256" key="15">
    <source>
        <dbReference type="ARBA" id="ARBA00023291"/>
    </source>
</evidence>
<dbReference type="SUPFAM" id="SSF56235">
    <property type="entry name" value="N-terminal nucleophile aminohydrolases (Ntn hydrolases)"/>
    <property type="match status" value="1"/>
</dbReference>
<dbReference type="eggNOG" id="KOG0399">
    <property type="taxonomic scope" value="Eukaryota"/>
</dbReference>
<evidence type="ECO:0000256" key="6">
    <source>
        <dbReference type="ARBA" id="ARBA00022605"/>
    </source>
</evidence>
<dbReference type="Pfam" id="PF00310">
    <property type="entry name" value="GATase_2"/>
    <property type="match status" value="1"/>
</dbReference>
<keyword evidence="10" id="KW-0315">Glutamine amidotransferase</keyword>
<dbReference type="Gene3D" id="3.60.20.10">
    <property type="entry name" value="Glutamine Phosphoribosylpyrophosphate, subunit 1, domain 1"/>
    <property type="match status" value="1"/>
</dbReference>
<evidence type="ECO:0000313" key="20">
    <source>
        <dbReference type="Proteomes" id="UP000028924"/>
    </source>
</evidence>
<evidence type="ECO:0000256" key="11">
    <source>
        <dbReference type="ARBA" id="ARBA00023002"/>
    </source>
</evidence>
<evidence type="ECO:0000256" key="16">
    <source>
        <dbReference type="ARBA" id="ARBA00037928"/>
    </source>
</evidence>
<evidence type="ECO:0000256" key="13">
    <source>
        <dbReference type="ARBA" id="ARBA00023014"/>
    </source>
</evidence>
<dbReference type="Pfam" id="PF04898">
    <property type="entry name" value="Glu_syn_central"/>
    <property type="match status" value="2"/>
</dbReference>
<comment type="pathway">
    <text evidence="4">Nitrogen metabolism.</text>
</comment>
<sequence length="1470" mass="157037">MPSPLQAVPVLGPGPAPDTEPYVGVAVDNEDLLREKDACGVGFIANLKAERTHDIVTKALMALGCMEHRGACSSDNVSGDGAGLMLEIPWDLLAEEVPGTAQGSTGVGMVFLPDDEAAAGTARGIVAAVAEAEGFDLLGWRDVPVDVAAVGEVARATMPRIAQVVLRSRAGLAGDDLERELFIVRKLIERRSERELGPELAPGFYFCSLSCRTIVYKGMLNSGAVARFFRDLTDPRYVTCFAVYHRRYSTNTTPRWPLAQPMRLLGHNGEINTLQGNLNWVASRQGALRAEAWGGRERELLPLCDARESDSANLDHLAELLVRSGTDAREALMVLVPEAYRNHPDLAAEYAAVADFYRYYEGLQEGWDGPALLVFTDGKKVGARLDRNGLRPARFWRTADGVVYVASEVGVLGDVFSSAPNIVAKGRLGPGQMLCADLETGEFQGHVDIARDVASRHPYADWLAACTHRLADIVPPRTVLEGPAMAAGDALRLMAASGYGLEDTAMVIEGMAGSGAEPTYCMGDDVPLPALARSPHLLYDYFKQRFAQVTNPPIDPLREGLVMSLEMRLGRRGNLLSPGPDSYQQTSLVVETAGCVSTHHLAALVGYGAHAVVPYLAFEAARQWRASPRTENLVRAGKLPDVSMAAAQRNYKKALEKGLMKILSKMGISLLSCYHGAQIFEAYGLGREVIDAAFVGTVSRIGGLTLDDVQRETEAFWAKGFPEKKLTKLEDYGYIQARPKGEHHANNQAMSKLLHKAIGLGGHGPAGAGAYEAYLQHFRAAPVTVLRDLLELHTGAAAVDVEEVESVADIVARFCTGGMSLGAISRETHETIAIAMNRLGGKSNSGEGGEDPVRWLELDGVDKGGRSALLPHLKGLRAGDTATSRIKQVASGRFGVTPEFLVNADQGGQLPGKKVSPYIADLRRSKPGVPLISPPPHHDIYSIEDLAQLIYDLHQVNPAARVSVKLVAQAGIGTVASGVAKAGSDVIQVSGHDGGTGASPISSIKHAGGPMEMGLAEVHQTLTANGLRDRVVLRADGGMRTGRDVLVAAALGGDEFGFGTVAMIATGCIMARVCHTNNCPVGVASQREELRKRFPGTPEDLVNYFMFVAEEVRAGLASLGLRSLDELVGRGDYLRQRTDVSLAKTSALDLSILTRFAGETATSTERRGAPPHDNGSEWDDVILADAEVQKAIDEEGTVRRSYDIANTDRSALGRLGGAIAKRYGDDRFQGRIELDLRGSAGQSFACFITRGVHVTLTGEANDYVCKGMAGGEVAIRPPEESRFPAREASIVGNTCLYGATGGALFVNGRAGERFAVRNSRAAAVVEGVGDHACEYMTGGVVVVLGKSGRNVAAGMTGGLGYFYDPQGTFPDRVNAEIVTVQRVLTGTGAAQLKGLLERHVELTGSAAGQELLGDWEAALPRFWQLRFQHLEIGAHDTDLLASPGPTGPVQYPLRAPSFQPLPGPFQGTRV</sequence>
<gene>
    <name evidence="19" type="ORF">F751_5489</name>
</gene>